<feature type="binding site" evidence="9">
    <location>
        <position position="388"/>
    </location>
    <ligand>
        <name>Mn(2+)</name>
        <dbReference type="ChEBI" id="CHEBI:29035"/>
    </ligand>
</feature>
<dbReference type="EnsemblPlants" id="AUR62034538-RA">
    <property type="protein sequence ID" value="AUR62034538-RA:cds"/>
    <property type="gene ID" value="AUR62034538"/>
</dbReference>
<evidence type="ECO:0000256" key="1">
    <source>
        <dbReference type="ARBA" id="ARBA00004271"/>
    </source>
</evidence>
<protein>
    <recommendedName>
        <fullName evidence="11">Cupin type-1 domain-containing protein</fullName>
    </recommendedName>
</protein>
<feature type="binding site" evidence="9">
    <location>
        <position position="432"/>
    </location>
    <ligand>
        <name>Mn(2+)</name>
        <dbReference type="ChEBI" id="CHEBI:29035"/>
    </ligand>
</feature>
<evidence type="ECO:0000256" key="6">
    <source>
        <dbReference type="ARBA" id="ARBA00023157"/>
    </source>
</evidence>
<dbReference type="PRINTS" id="PR00325">
    <property type="entry name" value="GERMIN"/>
</dbReference>
<evidence type="ECO:0000256" key="4">
    <source>
        <dbReference type="ARBA" id="ARBA00022525"/>
    </source>
</evidence>
<dbReference type="Proteomes" id="UP000596660">
    <property type="component" value="Unplaced"/>
</dbReference>
<evidence type="ECO:0000256" key="9">
    <source>
        <dbReference type="PIRSR" id="PIRSR601929-2"/>
    </source>
</evidence>
<evidence type="ECO:0000256" key="5">
    <source>
        <dbReference type="ARBA" id="ARBA00022723"/>
    </source>
</evidence>
<dbReference type="InterPro" id="IPR011051">
    <property type="entry name" value="RmlC_Cupin_sf"/>
</dbReference>
<comment type="subcellular location">
    <subcellularLocation>
        <location evidence="1">Secreted</location>
        <location evidence="1">Extracellular space</location>
        <location evidence="1">Apoplast</location>
    </subcellularLocation>
</comment>
<keyword evidence="7 8" id="KW-0464">Manganese</keyword>
<dbReference type="Gene3D" id="2.60.120.10">
    <property type="entry name" value="Jelly Rolls"/>
    <property type="match status" value="1"/>
</dbReference>
<comment type="similarity">
    <text evidence="2">Belongs to the germin family.</text>
</comment>
<feature type="binding site" evidence="9">
    <location>
        <position position="386"/>
    </location>
    <ligand>
        <name>Mn(2+)</name>
        <dbReference type="ChEBI" id="CHEBI:29035"/>
    </ligand>
</feature>
<evidence type="ECO:0000259" key="11">
    <source>
        <dbReference type="SMART" id="SM00835"/>
    </source>
</evidence>
<evidence type="ECO:0000256" key="3">
    <source>
        <dbReference type="ARBA" id="ARBA00022523"/>
    </source>
</evidence>
<dbReference type="AlphaFoldDB" id="A0A803MSI7"/>
<reference evidence="12" key="1">
    <citation type="journal article" date="2017" name="Nature">
        <title>The genome of Chenopodium quinoa.</title>
        <authorList>
            <person name="Jarvis D.E."/>
            <person name="Ho Y.S."/>
            <person name="Lightfoot D.J."/>
            <person name="Schmoeckel S.M."/>
            <person name="Li B."/>
            <person name="Borm T.J.A."/>
            <person name="Ohyanagi H."/>
            <person name="Mineta K."/>
            <person name="Michell C.T."/>
            <person name="Saber N."/>
            <person name="Kharbatia N.M."/>
            <person name="Rupper R.R."/>
            <person name="Sharp A.R."/>
            <person name="Dally N."/>
            <person name="Boughton B.A."/>
            <person name="Woo Y.H."/>
            <person name="Gao G."/>
            <person name="Schijlen E.G.W.M."/>
            <person name="Guo X."/>
            <person name="Momin A.A."/>
            <person name="Negrao S."/>
            <person name="Al-Babili S."/>
            <person name="Gehring C."/>
            <person name="Roessner U."/>
            <person name="Jung C."/>
            <person name="Murphy K."/>
            <person name="Arold S.T."/>
            <person name="Gojobori T."/>
            <person name="van der Linden C.G."/>
            <person name="van Loo E.N."/>
            <person name="Jellen E.N."/>
            <person name="Maughan P.J."/>
            <person name="Tester M."/>
        </authorList>
    </citation>
    <scope>NUCLEOTIDE SEQUENCE [LARGE SCALE GENOMIC DNA]</scope>
    <source>
        <strain evidence="12">cv. PI 614886</strain>
    </source>
</reference>
<evidence type="ECO:0000256" key="8">
    <source>
        <dbReference type="PIRSR" id="PIRSR601929-1"/>
    </source>
</evidence>
<evidence type="ECO:0000256" key="2">
    <source>
        <dbReference type="ARBA" id="ARBA00007456"/>
    </source>
</evidence>
<feature type="binding site" evidence="8">
    <location>
        <position position="388"/>
    </location>
    <ligand>
        <name>oxalate</name>
        <dbReference type="ChEBI" id="CHEBI:30623"/>
    </ligand>
</feature>
<organism evidence="12 13">
    <name type="scientific">Chenopodium quinoa</name>
    <name type="common">Quinoa</name>
    <dbReference type="NCBI Taxonomy" id="63459"/>
    <lineage>
        <taxon>Eukaryota</taxon>
        <taxon>Viridiplantae</taxon>
        <taxon>Streptophyta</taxon>
        <taxon>Embryophyta</taxon>
        <taxon>Tracheophyta</taxon>
        <taxon>Spermatophyta</taxon>
        <taxon>Magnoliopsida</taxon>
        <taxon>eudicotyledons</taxon>
        <taxon>Gunneridae</taxon>
        <taxon>Pentapetalae</taxon>
        <taxon>Caryophyllales</taxon>
        <taxon>Chenopodiaceae</taxon>
        <taxon>Chenopodioideae</taxon>
        <taxon>Atripliceae</taxon>
        <taxon>Chenopodium</taxon>
    </lineage>
</organism>
<sequence length="514" mass="57103">MIEGGGREVSMGGQEVDDHEYVNGDAMIRDAGEDEMELEDLDNNNELRTLASFNVGLTTCSQKAISGVKKRARVCRNVKEENARMNKMDAKVGDKRKLKGMEELLGGVEGEEAGKRMKNGDDHMDLENANECGKVVSEAWTSGLNEQVPTKIARVAESLSLWDEKNFVALKKKIRKAKNKLKEAQGGRLDGVRLKRCNEIASELDELLRMEESYWFSRARSNELRDGDKNTKYFHHKASQRRKKNTIMGLMDESGVWQTSKEGVNSVITQYFGTLFASENPSIFTLLATLSFTTTNASDPAPLQDFCVGVDDPHSGVFVNGKFCKNPKRVTINDFLYKGFNRTSVIDNPQGAEATLVNVDRFPGLNTLGVAIARVDFAPFGLNTPHLHPRASQAFVVMKGTLYAGFVTTDYKLYDTIMNEGDLIVFPQSLIHFQLNLRNTTAFAIAAFGSQNPGRINVANGVFGTTPKIIDDVLTKAFQVNRTVIDQLRSQFSSSKHVSIDTARSMLLEMLSQI</sequence>
<dbReference type="InterPro" id="IPR006045">
    <property type="entry name" value="Cupin_1"/>
</dbReference>
<dbReference type="Pfam" id="PF00190">
    <property type="entry name" value="Cupin_1"/>
    <property type="match status" value="1"/>
</dbReference>
<keyword evidence="5 8" id="KW-0479">Metal-binding</keyword>
<dbReference type="FunFam" id="2.60.120.10:FF:000005">
    <property type="entry name" value="Germin-like protein subfamily 1 member 8"/>
    <property type="match status" value="1"/>
</dbReference>
<dbReference type="PANTHER" id="PTHR31238">
    <property type="entry name" value="GERMIN-LIKE PROTEIN SUBFAMILY 3 MEMBER 3"/>
    <property type="match status" value="1"/>
</dbReference>
<dbReference type="Gramene" id="AUR62034538-RA">
    <property type="protein sequence ID" value="AUR62034538-RA:cds"/>
    <property type="gene ID" value="AUR62034538"/>
</dbReference>
<evidence type="ECO:0000313" key="13">
    <source>
        <dbReference type="Proteomes" id="UP000596660"/>
    </source>
</evidence>
<proteinExistence type="inferred from homology"/>
<feature type="disulfide bond" evidence="10">
    <location>
        <begin position="307"/>
        <end position="324"/>
    </location>
</feature>
<dbReference type="SUPFAM" id="SSF51182">
    <property type="entry name" value="RmlC-like cupins"/>
    <property type="match status" value="1"/>
</dbReference>
<dbReference type="CDD" id="cd02241">
    <property type="entry name" value="cupin_OxOx"/>
    <property type="match status" value="1"/>
</dbReference>
<dbReference type="InterPro" id="IPR001929">
    <property type="entry name" value="Germin"/>
</dbReference>
<dbReference type="GO" id="GO:0048046">
    <property type="term" value="C:apoplast"/>
    <property type="evidence" value="ECO:0007669"/>
    <property type="project" value="UniProtKB-SubCell"/>
</dbReference>
<dbReference type="InterPro" id="IPR014710">
    <property type="entry name" value="RmlC-like_jellyroll"/>
</dbReference>
<name>A0A803MSI7_CHEQI</name>
<evidence type="ECO:0000256" key="7">
    <source>
        <dbReference type="ARBA" id="ARBA00023211"/>
    </source>
</evidence>
<feature type="domain" description="Cupin type-1" evidence="11">
    <location>
        <begin position="338"/>
        <end position="486"/>
    </location>
</feature>
<dbReference type="SMART" id="SM00835">
    <property type="entry name" value="Cupin_1"/>
    <property type="match status" value="1"/>
</dbReference>
<keyword evidence="3" id="KW-0052">Apoplast</keyword>
<keyword evidence="13" id="KW-1185">Reference proteome</keyword>
<keyword evidence="4" id="KW-0964">Secreted</keyword>
<reference evidence="12" key="2">
    <citation type="submission" date="2021-03" db="UniProtKB">
        <authorList>
            <consortium name="EnsemblPlants"/>
        </authorList>
    </citation>
    <scope>IDENTIFICATION</scope>
</reference>
<keyword evidence="6 10" id="KW-1015">Disulfide bond</keyword>
<feature type="binding site" evidence="8">
    <location>
        <position position="383"/>
    </location>
    <ligand>
        <name>oxalate</name>
        <dbReference type="ChEBI" id="CHEBI:30623"/>
    </ligand>
</feature>
<evidence type="ECO:0000313" key="12">
    <source>
        <dbReference type="EnsemblPlants" id="AUR62034538-RA:cds"/>
    </source>
</evidence>
<dbReference type="GO" id="GO:0030145">
    <property type="term" value="F:manganese ion binding"/>
    <property type="evidence" value="ECO:0007669"/>
    <property type="project" value="InterPro"/>
</dbReference>
<evidence type="ECO:0000256" key="10">
    <source>
        <dbReference type="PIRSR" id="PIRSR601929-3"/>
    </source>
</evidence>
<accession>A0A803MSI7</accession>